<accession>A0ABV5GJC0</accession>
<reference evidence="2 3" key="1">
    <citation type="submission" date="2024-09" db="EMBL/GenBank/DDBJ databases">
        <authorList>
            <person name="Sun Q."/>
            <person name="Mori K."/>
        </authorList>
    </citation>
    <scope>NUCLEOTIDE SEQUENCE [LARGE SCALE GENOMIC DNA]</scope>
    <source>
        <strain evidence="2 3">CECT 7955</strain>
    </source>
</reference>
<gene>
    <name evidence="2" type="ORF">ACFFVF_02730</name>
</gene>
<sequence length="49" mass="5321">MGVALNIKPKTTLIILIIFAIIIIITCYPSASIEADTQKKEAETSNSDQ</sequence>
<keyword evidence="1" id="KW-0812">Transmembrane</keyword>
<evidence type="ECO:0000313" key="3">
    <source>
        <dbReference type="Proteomes" id="UP001589607"/>
    </source>
</evidence>
<keyword evidence="3" id="KW-1185">Reference proteome</keyword>
<keyword evidence="1" id="KW-0472">Membrane</keyword>
<keyword evidence="1" id="KW-1133">Transmembrane helix</keyword>
<organism evidence="2 3">
    <name type="scientific">Flavobacterium jumunjinense</name>
    <dbReference type="NCBI Taxonomy" id="998845"/>
    <lineage>
        <taxon>Bacteria</taxon>
        <taxon>Pseudomonadati</taxon>
        <taxon>Bacteroidota</taxon>
        <taxon>Flavobacteriia</taxon>
        <taxon>Flavobacteriales</taxon>
        <taxon>Flavobacteriaceae</taxon>
        <taxon>Flavobacterium</taxon>
    </lineage>
</organism>
<comment type="caution">
    <text evidence="2">The sequence shown here is derived from an EMBL/GenBank/DDBJ whole genome shotgun (WGS) entry which is preliminary data.</text>
</comment>
<dbReference type="RefSeq" id="WP_236456983.1">
    <property type="nucleotide sequence ID" value="NZ_CBCSGE010000010.1"/>
</dbReference>
<proteinExistence type="predicted"/>
<dbReference type="EMBL" id="JBHMEY010000006">
    <property type="protein sequence ID" value="MFB9095418.1"/>
    <property type="molecule type" value="Genomic_DNA"/>
</dbReference>
<protein>
    <submittedName>
        <fullName evidence="2">Uncharacterized protein</fullName>
    </submittedName>
</protein>
<name>A0ABV5GJC0_9FLAO</name>
<dbReference type="Proteomes" id="UP001589607">
    <property type="component" value="Unassembled WGS sequence"/>
</dbReference>
<evidence type="ECO:0000313" key="2">
    <source>
        <dbReference type="EMBL" id="MFB9095418.1"/>
    </source>
</evidence>
<feature type="transmembrane region" description="Helical" evidence="1">
    <location>
        <begin position="12"/>
        <end position="31"/>
    </location>
</feature>
<evidence type="ECO:0000256" key="1">
    <source>
        <dbReference type="SAM" id="Phobius"/>
    </source>
</evidence>